<organism evidence="2 3">
    <name type="scientific">Dactylosporangium siamense</name>
    <dbReference type="NCBI Taxonomy" id="685454"/>
    <lineage>
        <taxon>Bacteria</taxon>
        <taxon>Bacillati</taxon>
        <taxon>Actinomycetota</taxon>
        <taxon>Actinomycetes</taxon>
        <taxon>Micromonosporales</taxon>
        <taxon>Micromonosporaceae</taxon>
        <taxon>Dactylosporangium</taxon>
    </lineage>
</organism>
<feature type="compositionally biased region" description="Low complexity" evidence="1">
    <location>
        <begin position="71"/>
        <end position="90"/>
    </location>
</feature>
<proteinExistence type="predicted"/>
<reference evidence="2" key="1">
    <citation type="submission" date="2021-01" db="EMBL/GenBank/DDBJ databases">
        <title>Whole genome shotgun sequence of Dactylosporangium siamense NBRC 106093.</title>
        <authorList>
            <person name="Komaki H."/>
            <person name="Tamura T."/>
        </authorList>
    </citation>
    <scope>NUCLEOTIDE SEQUENCE</scope>
    <source>
        <strain evidence="2">NBRC 106093</strain>
    </source>
</reference>
<dbReference type="AlphaFoldDB" id="A0A919U9I5"/>
<keyword evidence="3" id="KW-1185">Reference proteome</keyword>
<dbReference type="EMBL" id="BONQ01000026">
    <property type="protein sequence ID" value="GIG43795.1"/>
    <property type="molecule type" value="Genomic_DNA"/>
</dbReference>
<dbReference type="Proteomes" id="UP000660611">
    <property type="component" value="Unassembled WGS sequence"/>
</dbReference>
<feature type="compositionally biased region" description="Polar residues" evidence="1">
    <location>
        <begin position="106"/>
        <end position="115"/>
    </location>
</feature>
<feature type="compositionally biased region" description="Polar residues" evidence="1">
    <location>
        <begin position="46"/>
        <end position="65"/>
    </location>
</feature>
<comment type="caution">
    <text evidence="2">The sequence shown here is derived from an EMBL/GenBank/DDBJ whole genome shotgun (WGS) entry which is preliminary data.</text>
</comment>
<name>A0A919U9I5_9ACTN</name>
<evidence type="ECO:0000313" key="2">
    <source>
        <dbReference type="EMBL" id="GIG43795.1"/>
    </source>
</evidence>
<gene>
    <name evidence="2" type="ORF">Dsi01nite_018360</name>
</gene>
<accession>A0A919U9I5</accession>
<sequence>MCSWRRNQRSQPAFTGASGLPAIARTRGSRTAANARVSLRPWISASRRSPTTDGSRGSLEGSQCDNPPLATTRTRTGSGQRRIASPSARPRATHLASPGSGGAAVFSTSGTNGTSIPPVVIS</sequence>
<protein>
    <submittedName>
        <fullName evidence="2">Uncharacterized protein</fullName>
    </submittedName>
</protein>
<evidence type="ECO:0000256" key="1">
    <source>
        <dbReference type="SAM" id="MobiDB-lite"/>
    </source>
</evidence>
<evidence type="ECO:0000313" key="3">
    <source>
        <dbReference type="Proteomes" id="UP000660611"/>
    </source>
</evidence>
<feature type="region of interest" description="Disordered" evidence="1">
    <location>
        <begin position="1"/>
        <end position="122"/>
    </location>
</feature>